<feature type="compositionally biased region" description="Low complexity" evidence="1">
    <location>
        <begin position="1"/>
        <end position="21"/>
    </location>
</feature>
<reference evidence="3" key="1">
    <citation type="journal article" date="2019" name="Int. J. Syst. Evol. Microbiol.">
        <title>The Global Catalogue of Microorganisms (GCM) 10K type strain sequencing project: providing services to taxonomists for standard genome sequencing and annotation.</title>
        <authorList>
            <consortium name="The Broad Institute Genomics Platform"/>
            <consortium name="The Broad Institute Genome Sequencing Center for Infectious Disease"/>
            <person name="Wu L."/>
            <person name="Ma J."/>
        </authorList>
    </citation>
    <scope>NUCLEOTIDE SEQUENCE [LARGE SCALE GENOMIC DNA]</scope>
    <source>
        <strain evidence="3">CGMCC 1.15809</strain>
    </source>
</reference>
<keyword evidence="3" id="KW-1185">Reference proteome</keyword>
<protein>
    <submittedName>
        <fullName evidence="2">ATP-binding protein</fullName>
    </submittedName>
</protein>
<accession>A0ABW1FQL9</accession>
<evidence type="ECO:0000256" key="1">
    <source>
        <dbReference type="SAM" id="MobiDB-lite"/>
    </source>
</evidence>
<keyword evidence="2" id="KW-0547">Nucleotide-binding</keyword>
<gene>
    <name evidence="2" type="ORF">ACFP3M_25895</name>
</gene>
<keyword evidence="2" id="KW-0067">ATP-binding</keyword>
<dbReference type="Proteomes" id="UP001596241">
    <property type="component" value="Unassembled WGS sequence"/>
</dbReference>
<evidence type="ECO:0000313" key="2">
    <source>
        <dbReference type="EMBL" id="MFC5896234.1"/>
    </source>
</evidence>
<name>A0ABW1FQL9_9ACTN</name>
<proteinExistence type="predicted"/>
<dbReference type="Gene3D" id="3.30.565.10">
    <property type="entry name" value="Histidine kinase-like ATPase, C-terminal domain"/>
    <property type="match status" value="1"/>
</dbReference>
<feature type="region of interest" description="Disordered" evidence="1">
    <location>
        <begin position="1"/>
        <end position="22"/>
    </location>
</feature>
<comment type="caution">
    <text evidence="2">The sequence shown here is derived from an EMBL/GenBank/DDBJ whole genome shotgun (WGS) entry which is preliminary data.</text>
</comment>
<evidence type="ECO:0000313" key="3">
    <source>
        <dbReference type="Proteomes" id="UP001596241"/>
    </source>
</evidence>
<dbReference type="RefSeq" id="WP_345084104.1">
    <property type="nucleotide sequence ID" value="NZ_BAAAWG010000007.1"/>
</dbReference>
<dbReference type="EMBL" id="JBHSPW010000014">
    <property type="protein sequence ID" value="MFC5896234.1"/>
    <property type="molecule type" value="Genomic_DNA"/>
</dbReference>
<sequence>MHASRTTGARRPDRAPAGARPHLLIAPSGPAAARAARDFVRAVLRGTAAEPLRDTAVLLTSEAVTRAHPLTDGAPDVLVRVVTGDGPAGVRVSVHGGPAPRAGHDGAADLSGLLFGALADAWGTAEPGGTDRPAGLWFELRVPRVGAQREADTGRSTRMDWSSPMAIQTANIDVPP</sequence>
<dbReference type="InterPro" id="IPR036890">
    <property type="entry name" value="HATPase_C_sf"/>
</dbReference>
<dbReference type="GO" id="GO:0005524">
    <property type="term" value="F:ATP binding"/>
    <property type="evidence" value="ECO:0007669"/>
    <property type="project" value="UniProtKB-KW"/>
</dbReference>
<organism evidence="2 3">
    <name type="scientific">Streptomyces ramulosus</name>
    <dbReference type="NCBI Taxonomy" id="47762"/>
    <lineage>
        <taxon>Bacteria</taxon>
        <taxon>Bacillati</taxon>
        <taxon>Actinomycetota</taxon>
        <taxon>Actinomycetes</taxon>
        <taxon>Kitasatosporales</taxon>
        <taxon>Streptomycetaceae</taxon>
        <taxon>Streptomyces</taxon>
    </lineage>
</organism>